<protein>
    <submittedName>
        <fullName evidence="5">NADPH-dependent oxidoreductase</fullName>
    </submittedName>
</protein>
<gene>
    <name evidence="5" type="ORF">ENO77_05020</name>
</gene>
<feature type="domain" description="NADPH-dependent FMN reductase-like" evidence="4">
    <location>
        <begin position="2"/>
        <end position="84"/>
    </location>
</feature>
<name>A0A7C2ZPW9_9CREN</name>
<dbReference type="PANTHER" id="PTHR43278">
    <property type="entry name" value="NAD(P)H-DEPENDENT FMN-CONTAINING OXIDOREDUCTASE YWQN-RELATED"/>
    <property type="match status" value="1"/>
</dbReference>
<comment type="similarity">
    <text evidence="3">Belongs to the SsuE family. Isf subfamily.</text>
</comment>
<keyword evidence="1" id="KW-0285">Flavoprotein</keyword>
<dbReference type="Pfam" id="PF03358">
    <property type="entry name" value="FMN_red"/>
    <property type="match status" value="1"/>
</dbReference>
<evidence type="ECO:0000256" key="3">
    <source>
        <dbReference type="ARBA" id="ARBA00038292"/>
    </source>
</evidence>
<dbReference type="InterPro" id="IPR005025">
    <property type="entry name" value="FMN_Rdtase-like_dom"/>
</dbReference>
<dbReference type="SUPFAM" id="SSF52218">
    <property type="entry name" value="Flavoproteins"/>
    <property type="match status" value="1"/>
</dbReference>
<evidence type="ECO:0000313" key="5">
    <source>
        <dbReference type="EMBL" id="HEW53498.1"/>
    </source>
</evidence>
<dbReference type="InterPro" id="IPR029039">
    <property type="entry name" value="Flavoprotein-like_sf"/>
</dbReference>
<evidence type="ECO:0000256" key="1">
    <source>
        <dbReference type="ARBA" id="ARBA00022630"/>
    </source>
</evidence>
<reference evidence="5" key="1">
    <citation type="journal article" date="2020" name="mSystems">
        <title>Genome- and Community-Level Interaction Insights into Carbon Utilization and Element Cycling Functions of Hydrothermarchaeota in Hydrothermal Sediment.</title>
        <authorList>
            <person name="Zhou Z."/>
            <person name="Liu Y."/>
            <person name="Xu W."/>
            <person name="Pan J."/>
            <person name="Luo Z.H."/>
            <person name="Li M."/>
        </authorList>
    </citation>
    <scope>NUCLEOTIDE SEQUENCE [LARGE SCALE GENOMIC DNA]</scope>
    <source>
        <strain evidence="5">SpSt-16</strain>
    </source>
</reference>
<evidence type="ECO:0000259" key="4">
    <source>
        <dbReference type="Pfam" id="PF03358"/>
    </source>
</evidence>
<dbReference type="InterPro" id="IPR051796">
    <property type="entry name" value="ISF_SsuE-like"/>
</dbReference>
<proteinExistence type="inferred from homology"/>
<sequence length="156" mass="17573">MYERVISSDGIIFVTPIYWYNVPGPLKNFIDRLTLLENAIFTEGRSKAEGKVTGFVVIGNDTGAIAVIQNLMAVLNSFGTIIPPWALAYHTLESHPIENDKFLLDLANVVRCVILMVRLVKEGIKIDYWYRADEEYKNLVKSLAGKVLAEIQKTIL</sequence>
<keyword evidence="2" id="KW-0288">FMN</keyword>
<accession>A0A7C2ZPW9</accession>
<dbReference type="EMBL" id="DSGT01000013">
    <property type="protein sequence ID" value="HEW53498.1"/>
    <property type="molecule type" value="Genomic_DNA"/>
</dbReference>
<dbReference type="GO" id="GO:0016491">
    <property type="term" value="F:oxidoreductase activity"/>
    <property type="evidence" value="ECO:0007669"/>
    <property type="project" value="InterPro"/>
</dbReference>
<organism evidence="5">
    <name type="scientific">Ignisphaera aggregans</name>
    <dbReference type="NCBI Taxonomy" id="334771"/>
    <lineage>
        <taxon>Archaea</taxon>
        <taxon>Thermoproteota</taxon>
        <taxon>Thermoprotei</taxon>
        <taxon>Desulfurococcales</taxon>
        <taxon>Desulfurococcaceae</taxon>
        <taxon>Ignisphaera</taxon>
    </lineage>
</organism>
<dbReference type="PANTHER" id="PTHR43278:SF4">
    <property type="entry name" value="NAD(P)H-DEPENDENT FMN-CONTAINING OXIDOREDUCTASE YWQN-RELATED"/>
    <property type="match status" value="1"/>
</dbReference>
<dbReference type="AlphaFoldDB" id="A0A7C2ZPW9"/>
<comment type="caution">
    <text evidence="5">The sequence shown here is derived from an EMBL/GenBank/DDBJ whole genome shotgun (WGS) entry which is preliminary data.</text>
</comment>
<evidence type="ECO:0000256" key="2">
    <source>
        <dbReference type="ARBA" id="ARBA00022643"/>
    </source>
</evidence>
<dbReference type="Gene3D" id="3.40.50.360">
    <property type="match status" value="1"/>
</dbReference>